<dbReference type="GO" id="GO:0006355">
    <property type="term" value="P:regulation of DNA-templated transcription"/>
    <property type="evidence" value="ECO:0007669"/>
    <property type="project" value="InterPro"/>
</dbReference>
<dbReference type="AlphaFoldDB" id="A0A4S4LU13"/>
<comment type="caution">
    <text evidence="3">The sequence shown here is derived from an EMBL/GenBank/DDBJ whole genome shotgun (WGS) entry which is preliminary data.</text>
</comment>
<dbReference type="InterPro" id="IPR012337">
    <property type="entry name" value="RNaseH-like_sf"/>
</dbReference>
<evidence type="ECO:0000256" key="1">
    <source>
        <dbReference type="SAM" id="MobiDB-lite"/>
    </source>
</evidence>
<organism evidence="3 4">
    <name type="scientific">Antrodiella citrinella</name>
    <dbReference type="NCBI Taxonomy" id="2447956"/>
    <lineage>
        <taxon>Eukaryota</taxon>
        <taxon>Fungi</taxon>
        <taxon>Dikarya</taxon>
        <taxon>Basidiomycota</taxon>
        <taxon>Agaricomycotina</taxon>
        <taxon>Agaricomycetes</taxon>
        <taxon>Polyporales</taxon>
        <taxon>Steccherinaceae</taxon>
        <taxon>Antrodiella</taxon>
    </lineage>
</organism>
<dbReference type="PANTHER" id="PTHR14296">
    <property type="entry name" value="REMODELING AND SPACING FACTOR 1"/>
    <property type="match status" value="1"/>
</dbReference>
<feature type="compositionally biased region" description="Acidic residues" evidence="1">
    <location>
        <begin position="132"/>
        <end position="143"/>
    </location>
</feature>
<dbReference type="SUPFAM" id="SSF53098">
    <property type="entry name" value="Ribonuclease H-like"/>
    <property type="match status" value="1"/>
</dbReference>
<keyword evidence="4" id="KW-1185">Reference proteome</keyword>
<protein>
    <recommendedName>
        <fullName evidence="2">HAT C-terminal dimerisation domain-containing protein</fullName>
    </recommendedName>
</protein>
<accession>A0A4S4LU13</accession>
<dbReference type="InterPro" id="IPR008906">
    <property type="entry name" value="HATC_C_dom"/>
</dbReference>
<dbReference type="Pfam" id="PF05699">
    <property type="entry name" value="Dimer_Tnp_hAT"/>
    <property type="match status" value="1"/>
</dbReference>
<dbReference type="EMBL" id="SGPM01000792">
    <property type="protein sequence ID" value="THH15755.1"/>
    <property type="molecule type" value="Genomic_DNA"/>
</dbReference>
<feature type="region of interest" description="Disordered" evidence="1">
    <location>
        <begin position="1148"/>
        <end position="1170"/>
    </location>
</feature>
<evidence type="ECO:0000313" key="3">
    <source>
        <dbReference type="EMBL" id="THH15755.1"/>
    </source>
</evidence>
<feature type="region of interest" description="Disordered" evidence="1">
    <location>
        <begin position="132"/>
        <end position="220"/>
    </location>
</feature>
<feature type="compositionally biased region" description="Acidic residues" evidence="1">
    <location>
        <begin position="443"/>
        <end position="458"/>
    </location>
</feature>
<feature type="compositionally biased region" description="Basic residues" evidence="1">
    <location>
        <begin position="302"/>
        <end position="315"/>
    </location>
</feature>
<proteinExistence type="predicted"/>
<feature type="domain" description="HAT C-terminal dimerisation" evidence="2">
    <location>
        <begin position="1028"/>
        <end position="1091"/>
    </location>
</feature>
<feature type="region of interest" description="Disordered" evidence="1">
    <location>
        <begin position="615"/>
        <end position="669"/>
    </location>
</feature>
<dbReference type="InterPro" id="IPR028938">
    <property type="entry name" value="Rsf1-like"/>
</dbReference>
<gene>
    <name evidence="3" type="ORF">EUX98_g9416</name>
</gene>
<dbReference type="Proteomes" id="UP000308730">
    <property type="component" value="Unassembled WGS sequence"/>
</dbReference>
<dbReference type="OrthoDB" id="303107at2759"/>
<feature type="region of interest" description="Disordered" evidence="1">
    <location>
        <begin position="294"/>
        <end position="371"/>
    </location>
</feature>
<reference evidence="3 4" key="1">
    <citation type="submission" date="2019-02" db="EMBL/GenBank/DDBJ databases">
        <title>Genome sequencing of the rare red list fungi Antrodiella citrinella (Flaviporus citrinellus).</title>
        <authorList>
            <person name="Buettner E."/>
            <person name="Kellner H."/>
        </authorList>
    </citation>
    <scope>NUCLEOTIDE SEQUENCE [LARGE SCALE GENOMIC DNA]</scope>
    <source>
        <strain evidence="3 4">DSM 108506</strain>
    </source>
</reference>
<name>A0A4S4LU13_9APHY</name>
<evidence type="ECO:0000259" key="2">
    <source>
        <dbReference type="Pfam" id="PF05699"/>
    </source>
</evidence>
<feature type="compositionally biased region" description="Basic residues" evidence="1">
    <location>
        <begin position="193"/>
        <end position="204"/>
    </location>
</feature>
<dbReference type="GO" id="GO:0031213">
    <property type="term" value="C:RSF complex"/>
    <property type="evidence" value="ECO:0007669"/>
    <property type="project" value="InterPro"/>
</dbReference>
<evidence type="ECO:0000313" key="4">
    <source>
        <dbReference type="Proteomes" id="UP000308730"/>
    </source>
</evidence>
<dbReference type="GO" id="GO:0046983">
    <property type="term" value="F:protein dimerization activity"/>
    <property type="evidence" value="ECO:0007669"/>
    <property type="project" value="InterPro"/>
</dbReference>
<feature type="region of interest" description="Disordered" evidence="1">
    <location>
        <begin position="387"/>
        <end position="527"/>
    </location>
</feature>
<dbReference type="PANTHER" id="PTHR14296:SF3">
    <property type="entry name" value="DIKAR, ISOFORM F"/>
    <property type="match status" value="1"/>
</dbReference>
<sequence length="1170" mass="130843">MPRRPPPQRQPPPFDPPDRDSLLYGDLHPEHAANLRALRSHWKWAAFSQFFYTFAPLLALPDIALADIEDDLARPRSLYLPRVIQRLLITLTQDRKINVDNWQSALRKQYYKRLPHANPLGPEPQVVYSDVEDDDAERDDAPDDTATRSSDPPEQLPDTPAEPLPEHAPSSIPEPEIATPAASISAPEQSKRESKRKSKKKGKVGSRAQSRGAANGEVIVPIEEGDSKDWLELELLEKLDSLHLLTEWQFQNTHRLRQLMKDDDESALWRIEPIGYDAKTNAYWLIGPDRLWIQRAPPKPPRSAKRKRASAKPKAAKASSSKVVPEDSDVDDDLPPSSKRKRVQRITRTSAVHSDPPPVTPSRSRAAKVQANKKLDAQAKELAEFQRQAVASAKTRATRQASASAQKRAVFGTRASARLRGSTRNDDEWQEIPDEWLKASSAEESDDGNENVNDEVNEHEDNGNADADGDDSSELTELSDSSEEEKPPAPSGTRKRGGAKVNGTAKAKKVEPKVEEDALPEEVPEEARPLPSDFVEWELICFTLYDWEHIADQFAKATQYLEKALYKVLSQSIVPAVTADLKEVERQRKVEDALVRRKRSSRIALREVEKEEARLAEMKHAGDAEKEARAKRAEARAQKEQAEREKREHAREQRRIEREEREERARRKEERSQKTTVCQWCLAVLAPNGNISHVMTMLIWLQVVHVETGSLNSFTVQVVATPSKIDACPMAASSRTCLQNSNATRNLTLMFKNLIRLQDIPLCNIKCTVSPPLICDTLSLRTLANVVSSTLALIKARMPSIPIRNHLSTNPRLQMAIRNTHKTSATCMPPQVLSGLRTPVYRMGILPPQTCMLAISRRFLFLKGLLSMMSPPCRLFISQPFCDDTDGDVLSVNGSGAVCACPLGSTTAVNLLDAMYILTRLTWEEAGIRTAAYSQAAGFERIRSLIRTVSVSSATSSASGTSLGRMATPERDSDTTVDDAAAALRWDQEQDELDIKAVDRELYSYEHDLQCPRRTDSDGNDDLMVDPGFDLCNFWELYEPAYPTLHRIALDVLPAQASAVPCERVFSSSKATDAVRRGRLSPKLMESLQILKFLYRSQREEPLDFSKGLQSLPSDLEPKVTAQTMTSYAGEGRLDELDLLIIESEADQLPPDPIDSDFVLPTVADGDDDW</sequence>